<evidence type="ECO:0000313" key="3">
    <source>
        <dbReference type="Proteomes" id="UP000600139"/>
    </source>
</evidence>
<evidence type="ECO:0000313" key="2">
    <source>
        <dbReference type="EMBL" id="MBK1814352.1"/>
    </source>
</evidence>
<dbReference type="Proteomes" id="UP000600139">
    <property type="component" value="Unassembled WGS sequence"/>
</dbReference>
<dbReference type="RefSeq" id="WP_200349319.1">
    <property type="nucleotide sequence ID" value="NZ_BAABHZ010000010.1"/>
</dbReference>
<dbReference type="AlphaFoldDB" id="A0A934R0R1"/>
<dbReference type="EMBL" id="JAENIK010000004">
    <property type="protein sequence ID" value="MBK1814352.1"/>
    <property type="molecule type" value="Genomic_DNA"/>
</dbReference>
<keyword evidence="3" id="KW-1185">Reference proteome</keyword>
<comment type="caution">
    <text evidence="2">The sequence shown here is derived from an EMBL/GenBank/DDBJ whole genome shotgun (WGS) entry which is preliminary data.</text>
</comment>
<gene>
    <name evidence="2" type="ORF">JIN84_01930</name>
</gene>
<organism evidence="2 3">
    <name type="scientific">Luteolibacter yonseiensis</name>
    <dbReference type="NCBI Taxonomy" id="1144680"/>
    <lineage>
        <taxon>Bacteria</taxon>
        <taxon>Pseudomonadati</taxon>
        <taxon>Verrucomicrobiota</taxon>
        <taxon>Verrucomicrobiia</taxon>
        <taxon>Verrucomicrobiales</taxon>
        <taxon>Verrucomicrobiaceae</taxon>
        <taxon>Luteolibacter</taxon>
    </lineage>
</organism>
<accession>A0A934R0R1</accession>
<dbReference type="InterPro" id="IPR013424">
    <property type="entry name" value="Ice-binding_C"/>
</dbReference>
<reference evidence="2" key="1">
    <citation type="submission" date="2021-01" db="EMBL/GenBank/DDBJ databases">
        <title>Modified the classification status of verrucomicrobia.</title>
        <authorList>
            <person name="Feng X."/>
        </authorList>
    </citation>
    <scope>NUCLEOTIDE SEQUENCE</scope>
    <source>
        <strain evidence="2">JCM 18052</strain>
    </source>
</reference>
<protein>
    <submittedName>
        <fullName evidence="2">PEP-CTERM sorting domain-containing protein</fullName>
    </submittedName>
</protein>
<dbReference type="Pfam" id="PF07589">
    <property type="entry name" value="PEP-CTERM"/>
    <property type="match status" value="1"/>
</dbReference>
<evidence type="ECO:0000259" key="1">
    <source>
        <dbReference type="Pfam" id="PF07589"/>
    </source>
</evidence>
<proteinExistence type="predicted"/>
<dbReference type="NCBIfam" id="TIGR02595">
    <property type="entry name" value="PEP_CTERM"/>
    <property type="match status" value="1"/>
</dbReference>
<sequence length="219" mass="22648">MSLYSAFKKSASRGDFSFYEKTAGFALAAAAFSGQAHGAVVYTSSTGVTSTGDITPPGGFTVGLEIGSQFSSGALGYITGIGNLVFGESSLFGFFRNGGATVDGSGFVSSPFTQANFLDGDYYNNAQEGADNYVAFRFTSADVNGGAPVYGWARIELPPVENAEGNVKLLGWAYEDTGAPIAVGAVPEPSGLALLALGAAGTTAFHRRRRERETALSVE</sequence>
<feature type="domain" description="Ice-binding protein C-terminal" evidence="1">
    <location>
        <begin position="185"/>
        <end position="208"/>
    </location>
</feature>
<name>A0A934R0R1_9BACT</name>